<feature type="compositionally biased region" description="Low complexity" evidence="1">
    <location>
        <begin position="52"/>
        <end position="62"/>
    </location>
</feature>
<reference evidence="2" key="2">
    <citation type="submission" date="2024-05" db="EMBL/GenBank/DDBJ databases">
        <authorList>
            <person name="Batra J."/>
        </authorList>
    </citation>
    <scope>NUCLEOTIDE SEQUENCE</scope>
</reference>
<proteinExistence type="evidence at transcript level"/>
<protein>
    <submittedName>
        <fullName evidence="2">IRX4 isoform 4 transcript variant 6</fullName>
    </submittedName>
</protein>
<sequence length="78" mass="8718">MVRDLRMGAWHQPLPPTTLTSQLWASTPMTGMEPWTAARGARTPRARPPARSRPGCRSTARTPTPPRARRSCWPSSPR</sequence>
<accession>A0AAU7B9P2</accession>
<dbReference type="EMBL" id="PP835324">
    <property type="protein sequence ID" value="XBC30854.1"/>
    <property type="molecule type" value="mRNA"/>
</dbReference>
<organism evidence="2">
    <name type="scientific">Homo sapiens</name>
    <name type="common">Human</name>
    <dbReference type="NCBI Taxonomy" id="9606"/>
    <lineage>
        <taxon>Eukaryota</taxon>
        <taxon>Metazoa</taxon>
        <taxon>Chordata</taxon>
        <taxon>Craniata</taxon>
        <taxon>Vertebrata</taxon>
        <taxon>Euteleostomi</taxon>
        <taxon>Mammalia</taxon>
        <taxon>Eutheria</taxon>
        <taxon>Euarchontoglires</taxon>
        <taxon>Primates</taxon>
        <taxon>Haplorrhini</taxon>
        <taxon>Catarrhini</taxon>
        <taxon>Hominidae</taxon>
        <taxon>Homo</taxon>
    </lineage>
</organism>
<reference evidence="2" key="1">
    <citation type="journal article" date="2021" name="Genes (Basel)">
        <title>Identification and Characterization of Alternatively Spliced Transcript Isoforms of IRX4 in Prostate Cancer.</title>
        <authorList>
            <person name="Fernando A."/>
            <person name="Liyanage C."/>
            <person name="Moradi A."/>
            <person name="Janaththani P."/>
            <person name="Batra J."/>
        </authorList>
    </citation>
    <scope>NUCLEOTIDE SEQUENCE</scope>
</reference>
<gene>
    <name evidence="2" type="primary">IRX4 isoform 4</name>
</gene>
<feature type="region of interest" description="Disordered" evidence="1">
    <location>
        <begin position="28"/>
        <end position="78"/>
    </location>
</feature>
<evidence type="ECO:0000313" key="2">
    <source>
        <dbReference type="EMBL" id="XBC30854.1"/>
    </source>
</evidence>
<dbReference type="AlphaFoldDB" id="A0AAU7B9P2"/>
<evidence type="ECO:0000256" key="1">
    <source>
        <dbReference type="SAM" id="MobiDB-lite"/>
    </source>
</evidence>
<name>A0AAU7B9P2_HUMAN</name>